<gene>
    <name evidence="1" type="ORF">PKNA1_C2_0502800</name>
    <name evidence="2" type="ORF">PKNA1_H1_0502800</name>
</gene>
<dbReference type="Gene3D" id="3.40.50.1000">
    <property type="entry name" value="HAD superfamily/HAD-like"/>
    <property type="match status" value="1"/>
</dbReference>
<evidence type="ECO:0000313" key="4">
    <source>
        <dbReference type="Proteomes" id="UP000182142"/>
    </source>
</evidence>
<dbReference type="GO" id="GO:0006281">
    <property type="term" value="P:DNA repair"/>
    <property type="evidence" value="ECO:0007669"/>
    <property type="project" value="TreeGrafter"/>
</dbReference>
<sequence length="464" mass="53049">MATTEVTARVQGSRAPRLKRALCVKYITFLSYAKKINLKGPWNRYYGCLFRTAGTAITSMRGLMGTAVIPRGGRLPRNKDMLFDKLLNHMLSKPVKIASFDFDGTLMNPTGEKHPNNVLISREAIQNIIVLKKIHQYKVVIFSNQTNVSSPLYDSTHMEQNKLPVLFSKVEQLTDALRYFNSFYASHPKVPQKGDTHPSIWRQRGRTLPSHTPIGTAHRNNSALNAFFAIGKGSIEALDIYPKPSDGQYCLFICLEGIKYVLLLMSYFAKAHRILLERQAIKQKDKPLGEFLQLVLDMLSNRHLQVLVKKLRRRPFHLNKIRLLILDVYLNTLLRKMELYRRFEKEYPAYAAHVEFFLSDAEWSIHASEGGHDDCVGEFPSPDLLRDELFLTHLTRCLAQKNDAMKRLAVTFSSVLFNFKESFYAGDNVGRDFDKSDVDLQFAARTGMRLLDDGHVRHLGGPKQ</sequence>
<dbReference type="InterPro" id="IPR023214">
    <property type="entry name" value="HAD_sf"/>
</dbReference>
<dbReference type="OrthoDB" id="19045at2759"/>
<proteinExistence type="predicted"/>
<dbReference type="GO" id="GO:0003690">
    <property type="term" value="F:double-stranded DNA binding"/>
    <property type="evidence" value="ECO:0007669"/>
    <property type="project" value="TreeGrafter"/>
</dbReference>
<dbReference type="InterPro" id="IPR013954">
    <property type="entry name" value="PNK3P"/>
</dbReference>
<evidence type="ECO:0000313" key="2">
    <source>
        <dbReference type="EMBL" id="SBO28119.1"/>
    </source>
</evidence>
<reference evidence="1" key="2">
    <citation type="submission" date="2016-05" db="EMBL/GenBank/DDBJ databases">
        <authorList>
            <person name="Lavstsen T."/>
            <person name="Jespersen J.S."/>
        </authorList>
    </citation>
    <scope>NUCLEOTIDE SEQUENCE [LARGE SCALE GENOMIC DNA]</scope>
</reference>
<reference evidence="3 4" key="1">
    <citation type="submission" date="2016-05" db="EMBL/GenBank/DDBJ databases">
        <authorList>
            <person name="Sharaf H."/>
        </authorList>
    </citation>
    <scope>NUCLEOTIDE SEQUENCE [LARGE SCALE GENOMIC DNA]</scope>
    <source>
        <strain evidence="3 4">H</strain>
    </source>
</reference>
<dbReference type="Proteomes" id="UP000182142">
    <property type="component" value="Unassembled WGS sequence"/>
</dbReference>
<dbReference type="PANTHER" id="PTHR12083:SF9">
    <property type="entry name" value="BIFUNCTIONAL POLYNUCLEOTIDE PHOSPHATASE_KINASE"/>
    <property type="match status" value="1"/>
</dbReference>
<dbReference type="PANTHER" id="PTHR12083">
    <property type="entry name" value="BIFUNCTIONAL POLYNUCLEOTIDE PHOSPHATASE/KINASE"/>
    <property type="match status" value="1"/>
</dbReference>
<dbReference type="VEuPathDB" id="PlasmoDB:PKNH_0502800"/>
<dbReference type="SUPFAM" id="SSF56784">
    <property type="entry name" value="HAD-like"/>
    <property type="match status" value="1"/>
</dbReference>
<dbReference type="InterPro" id="IPR036412">
    <property type="entry name" value="HAD-like_sf"/>
</dbReference>
<organism evidence="1 3">
    <name type="scientific">Plasmodium knowlesi (strain H)</name>
    <dbReference type="NCBI Taxonomy" id="5851"/>
    <lineage>
        <taxon>Eukaryota</taxon>
        <taxon>Sar</taxon>
        <taxon>Alveolata</taxon>
        <taxon>Apicomplexa</taxon>
        <taxon>Aconoidasida</taxon>
        <taxon>Haemosporida</taxon>
        <taxon>Plasmodiidae</taxon>
        <taxon>Plasmodium</taxon>
        <taxon>Plasmodium (Plasmodium)</taxon>
    </lineage>
</organism>
<dbReference type="Proteomes" id="UP000182128">
    <property type="component" value="Unassembled WGS sequence"/>
</dbReference>
<dbReference type="AlphaFoldDB" id="A0A1A7VWM4"/>
<dbReference type="EMBL" id="CWHQ02000020">
    <property type="protein sequence ID" value="SBO26518.1"/>
    <property type="molecule type" value="Genomic_DNA"/>
</dbReference>
<accession>A0A1A7VWM4</accession>
<dbReference type="Pfam" id="PF08645">
    <property type="entry name" value="PNK3P"/>
    <property type="match status" value="1"/>
</dbReference>
<name>A0A1A7VWM4_PLAKH</name>
<evidence type="ECO:0000313" key="1">
    <source>
        <dbReference type="EMBL" id="SBO26518.1"/>
    </source>
</evidence>
<protein>
    <recommendedName>
        <fullName evidence="5">Phosphatase</fullName>
    </recommendedName>
</protein>
<dbReference type="EMBL" id="CWHR02000015">
    <property type="protein sequence ID" value="SBO28119.1"/>
    <property type="molecule type" value="Genomic_DNA"/>
</dbReference>
<dbReference type="GO" id="GO:0046403">
    <property type="term" value="F:polynucleotide 3'-phosphatase activity"/>
    <property type="evidence" value="ECO:0007669"/>
    <property type="project" value="TreeGrafter"/>
</dbReference>
<evidence type="ECO:0000313" key="3">
    <source>
        <dbReference type="Proteomes" id="UP000182128"/>
    </source>
</evidence>
<dbReference type="GO" id="GO:0046404">
    <property type="term" value="F:ATP-dependent polydeoxyribonucleotide 5'-hydroxyl-kinase activity"/>
    <property type="evidence" value="ECO:0007669"/>
    <property type="project" value="TreeGrafter"/>
</dbReference>
<evidence type="ECO:0008006" key="5">
    <source>
        <dbReference type="Google" id="ProtNLM"/>
    </source>
</evidence>